<dbReference type="KEGG" id="saci:Sinac_1665"/>
<accession>L0DB25</accession>
<sequence length="77" mass="8563">MLTMTEPAKGKRKPGAGRPKGPTPRRKTIAAFKGSEPFEEWFDGLVEHCRIPASSVIELALIVFAKQEGYEPEPPKR</sequence>
<proteinExistence type="predicted"/>
<feature type="region of interest" description="Disordered" evidence="1">
    <location>
        <begin position="1"/>
        <end position="26"/>
    </location>
</feature>
<dbReference type="AlphaFoldDB" id="L0DB25"/>
<dbReference type="Proteomes" id="UP000010798">
    <property type="component" value="Chromosome"/>
</dbReference>
<dbReference type="EMBL" id="CP003364">
    <property type="protein sequence ID" value="AGA26043.1"/>
    <property type="molecule type" value="Genomic_DNA"/>
</dbReference>
<organism evidence="2 3">
    <name type="scientific">Singulisphaera acidiphila (strain ATCC BAA-1392 / DSM 18658 / VKM B-2454 / MOB10)</name>
    <dbReference type="NCBI Taxonomy" id="886293"/>
    <lineage>
        <taxon>Bacteria</taxon>
        <taxon>Pseudomonadati</taxon>
        <taxon>Planctomycetota</taxon>
        <taxon>Planctomycetia</taxon>
        <taxon>Isosphaerales</taxon>
        <taxon>Isosphaeraceae</taxon>
        <taxon>Singulisphaera</taxon>
    </lineage>
</organism>
<gene>
    <name evidence="2" type="ordered locus">Sinac_1665</name>
</gene>
<protein>
    <submittedName>
        <fullName evidence="2">Uncharacterized protein</fullName>
    </submittedName>
</protein>
<dbReference type="HOGENOM" id="CLU_2636110_0_0_0"/>
<evidence type="ECO:0000313" key="3">
    <source>
        <dbReference type="Proteomes" id="UP000010798"/>
    </source>
</evidence>
<evidence type="ECO:0000256" key="1">
    <source>
        <dbReference type="SAM" id="MobiDB-lite"/>
    </source>
</evidence>
<keyword evidence="3" id="KW-1185">Reference proteome</keyword>
<evidence type="ECO:0000313" key="2">
    <source>
        <dbReference type="EMBL" id="AGA26043.1"/>
    </source>
</evidence>
<name>L0DB25_SINAD</name>
<reference evidence="2 3" key="1">
    <citation type="submission" date="2012-02" db="EMBL/GenBank/DDBJ databases">
        <title>Complete sequence of chromosome of Singulisphaera acidiphila DSM 18658.</title>
        <authorList>
            <consortium name="US DOE Joint Genome Institute (JGI-PGF)"/>
            <person name="Lucas S."/>
            <person name="Copeland A."/>
            <person name="Lapidus A."/>
            <person name="Glavina del Rio T."/>
            <person name="Dalin E."/>
            <person name="Tice H."/>
            <person name="Bruce D."/>
            <person name="Goodwin L."/>
            <person name="Pitluck S."/>
            <person name="Peters L."/>
            <person name="Ovchinnikova G."/>
            <person name="Chertkov O."/>
            <person name="Kyrpides N."/>
            <person name="Mavromatis K."/>
            <person name="Ivanova N."/>
            <person name="Brettin T."/>
            <person name="Detter J.C."/>
            <person name="Han C."/>
            <person name="Larimer F."/>
            <person name="Land M."/>
            <person name="Hauser L."/>
            <person name="Markowitz V."/>
            <person name="Cheng J.-F."/>
            <person name="Hugenholtz P."/>
            <person name="Woyke T."/>
            <person name="Wu D."/>
            <person name="Tindall B."/>
            <person name="Pomrenke H."/>
            <person name="Brambilla E."/>
            <person name="Klenk H.-P."/>
            <person name="Eisen J.A."/>
        </authorList>
    </citation>
    <scope>NUCLEOTIDE SEQUENCE [LARGE SCALE GENOMIC DNA]</scope>
    <source>
        <strain evidence="3">ATCC BAA-1392 / DSM 18658 / VKM B-2454 / MOB10</strain>
    </source>
</reference>